<feature type="compositionally biased region" description="Low complexity" evidence="1">
    <location>
        <begin position="270"/>
        <end position="294"/>
    </location>
</feature>
<evidence type="ECO:0000256" key="1">
    <source>
        <dbReference type="SAM" id="MobiDB-lite"/>
    </source>
</evidence>
<keyword evidence="4" id="KW-1185">Reference proteome</keyword>
<dbReference type="PANTHER" id="PTHR16861">
    <property type="entry name" value="GLYCOPROTEIN 38"/>
    <property type="match status" value="1"/>
</dbReference>
<feature type="compositionally biased region" description="Polar residues" evidence="1">
    <location>
        <begin position="348"/>
        <end position="357"/>
    </location>
</feature>
<gene>
    <name evidence="3" type="ORF">HO133_008663</name>
</gene>
<dbReference type="AlphaFoldDB" id="A0A8H6CQ72"/>
<comment type="caution">
    <text evidence="3">The sequence shown here is derived from an EMBL/GenBank/DDBJ whole genome shotgun (WGS) entry which is preliminary data.</text>
</comment>
<feature type="region of interest" description="Disordered" evidence="1">
    <location>
        <begin position="348"/>
        <end position="386"/>
    </location>
</feature>
<name>A0A8H6CQ72_9LECA</name>
<feature type="region of interest" description="Disordered" evidence="1">
    <location>
        <begin position="266"/>
        <end position="309"/>
    </location>
</feature>
<dbReference type="RefSeq" id="XP_037155529.1">
    <property type="nucleotide sequence ID" value="XM_037299528.1"/>
</dbReference>
<keyword evidence="2" id="KW-1133">Transmembrane helix</keyword>
<sequence>MLLVVVLLFGVSLAQRPSNASTCDYYAQNLYGANNSQTQNQLVQHIVALAFGGAPLSNTNISSDITGILNPGTFQDLSVDLAPWFNGVIDSTNLNDQAVGINWLDDGGLDPLHSYLNGSTSNVMLTNTTNQYRLFAHFFQAFSHIFGCSDPPAPPPSSSGSSGPLSLAYVHKYMNLNYTDLGHFINQLSMATTNYGFSDQDSQTLNTDLNGMYNVRCAPPVTENPAQGPQLLSLCQADTCPLAVPNADCAAYVNLTANGIAAGVSSSQDSSAATPTPFIPTTISSTSSPTSSASKEPTLTASNPSTTASKATLSPGAIAGIAIGGAAVLLAAVVAVVLLLRRRRPVQQTPYPTTPMSLASPPGEQKFPSFTSQMHSPPLDQRFASFTSPTLSPTIAEMDSTHGGLGEGWH</sequence>
<keyword evidence="2" id="KW-0472">Membrane</keyword>
<evidence type="ECO:0000313" key="4">
    <source>
        <dbReference type="Proteomes" id="UP000593566"/>
    </source>
</evidence>
<dbReference type="EMBL" id="JACCJB010000005">
    <property type="protein sequence ID" value="KAF6227221.1"/>
    <property type="molecule type" value="Genomic_DNA"/>
</dbReference>
<protein>
    <submittedName>
        <fullName evidence="3">Uncharacterized protein</fullName>
    </submittedName>
</protein>
<evidence type="ECO:0000313" key="3">
    <source>
        <dbReference type="EMBL" id="KAF6227221.1"/>
    </source>
</evidence>
<accession>A0A8H6CQ72</accession>
<keyword evidence="2" id="KW-0812">Transmembrane</keyword>
<dbReference type="Proteomes" id="UP000593566">
    <property type="component" value="Unassembled WGS sequence"/>
</dbReference>
<dbReference type="GeneID" id="59337058"/>
<organism evidence="3 4">
    <name type="scientific">Letharia lupina</name>
    <dbReference type="NCBI Taxonomy" id="560253"/>
    <lineage>
        <taxon>Eukaryota</taxon>
        <taxon>Fungi</taxon>
        <taxon>Dikarya</taxon>
        <taxon>Ascomycota</taxon>
        <taxon>Pezizomycotina</taxon>
        <taxon>Lecanoromycetes</taxon>
        <taxon>OSLEUM clade</taxon>
        <taxon>Lecanoromycetidae</taxon>
        <taxon>Lecanorales</taxon>
        <taxon>Lecanorineae</taxon>
        <taxon>Parmeliaceae</taxon>
        <taxon>Letharia</taxon>
    </lineage>
</organism>
<feature type="compositionally biased region" description="Polar residues" evidence="1">
    <location>
        <begin position="295"/>
        <end position="309"/>
    </location>
</feature>
<dbReference type="PANTHER" id="PTHR16861:SF9">
    <property type="entry name" value="CELL WALL INTEGRITY AND STRESS RESPONSE COMPONENT 1"/>
    <property type="match status" value="1"/>
</dbReference>
<proteinExistence type="predicted"/>
<reference evidence="3 4" key="1">
    <citation type="journal article" date="2020" name="Genomics">
        <title>Complete, high-quality genomes from long-read metagenomic sequencing of two wolf lichen thalli reveals enigmatic genome architecture.</title>
        <authorList>
            <person name="McKenzie S.K."/>
            <person name="Walston R.F."/>
            <person name="Allen J.L."/>
        </authorList>
    </citation>
    <scope>NUCLEOTIDE SEQUENCE [LARGE SCALE GENOMIC DNA]</scope>
    <source>
        <strain evidence="3">WasteWater1</strain>
    </source>
</reference>
<feature type="transmembrane region" description="Helical" evidence="2">
    <location>
        <begin position="317"/>
        <end position="340"/>
    </location>
</feature>
<evidence type="ECO:0000256" key="2">
    <source>
        <dbReference type="SAM" id="Phobius"/>
    </source>
</evidence>